<evidence type="ECO:0000313" key="3">
    <source>
        <dbReference type="Proteomes" id="UP000027238"/>
    </source>
</evidence>
<comment type="caution">
    <text evidence="2">The sequence shown here is derived from an EMBL/GenBank/DDBJ whole genome shotgun (WGS) entry which is preliminary data.</text>
</comment>
<reference evidence="3" key="1">
    <citation type="journal article" date="2014" name="Genome Announc.">
        <title>Draft genome sequence of Colletotrichum sublineola, a destructive pathogen of cultivated sorghum.</title>
        <authorList>
            <person name="Baroncelli R."/>
            <person name="Sanz-Martin J.M."/>
            <person name="Rech G.E."/>
            <person name="Sukno S.A."/>
            <person name="Thon M.R."/>
        </authorList>
    </citation>
    <scope>NUCLEOTIDE SEQUENCE [LARGE SCALE GENOMIC DNA]</scope>
    <source>
        <strain evidence="3">TX430BB</strain>
    </source>
</reference>
<dbReference type="Proteomes" id="UP000027238">
    <property type="component" value="Unassembled WGS sequence"/>
</dbReference>
<dbReference type="HOGENOM" id="CLU_743056_0_0_1"/>
<gene>
    <name evidence="2" type="ORF">CSUB01_12055</name>
</gene>
<feature type="compositionally biased region" description="Basic and acidic residues" evidence="1">
    <location>
        <begin position="32"/>
        <end position="59"/>
    </location>
</feature>
<evidence type="ECO:0000256" key="1">
    <source>
        <dbReference type="SAM" id="MobiDB-lite"/>
    </source>
</evidence>
<feature type="non-terminal residue" evidence="2">
    <location>
        <position position="1"/>
    </location>
</feature>
<feature type="region of interest" description="Disordered" evidence="1">
    <location>
        <begin position="1"/>
        <end position="72"/>
    </location>
</feature>
<evidence type="ECO:0000313" key="2">
    <source>
        <dbReference type="EMBL" id="KDN63350.1"/>
    </source>
</evidence>
<accession>A0A066XBG3</accession>
<dbReference type="OrthoDB" id="4827764at2759"/>
<keyword evidence="3" id="KW-1185">Reference proteome</keyword>
<dbReference type="EMBL" id="JMSE01001243">
    <property type="protein sequence ID" value="KDN63350.1"/>
    <property type="molecule type" value="Genomic_DNA"/>
</dbReference>
<organism evidence="2 3">
    <name type="scientific">Colletotrichum sublineola</name>
    <name type="common">Sorghum anthracnose fungus</name>
    <dbReference type="NCBI Taxonomy" id="1173701"/>
    <lineage>
        <taxon>Eukaryota</taxon>
        <taxon>Fungi</taxon>
        <taxon>Dikarya</taxon>
        <taxon>Ascomycota</taxon>
        <taxon>Pezizomycotina</taxon>
        <taxon>Sordariomycetes</taxon>
        <taxon>Hypocreomycetidae</taxon>
        <taxon>Glomerellales</taxon>
        <taxon>Glomerellaceae</taxon>
        <taxon>Colletotrichum</taxon>
        <taxon>Colletotrichum graminicola species complex</taxon>
    </lineage>
</organism>
<sequence>SSPSSSTLPALRGTIKPTSPSPARDTQEFEGDEGRFHDNDQEKGVSPEDARNYHQDSTSEHQQYSTPERVHSKAEHLFDVDKSLDCIFKHEWDKQDDNLSYDEEYDSFGFHPDDDGCESGDYYITSQAESSIRQALGRDSKRRRTNLQPPMPPFAGQVVDAVRTEGEHLATEYFDIAVGRIVESQGPRFNYIARRDVEAMLRSDYTTNEAIATGVSQADITILPILIAGGQFMVCIVEQDLRRAIRAYLFCPSGSDEHLQHAQPHVDAFVNTYLPTSQKRNFYLIRSAVGLQVAIQDSGIHSFFAVVSVISRKPVCSTIHVGVARHLLAAILRAEAAFPIIVDHHEQDQASDLEQLTLENQDVTSTKQLLERV</sequence>
<dbReference type="AlphaFoldDB" id="A0A066XBG3"/>
<protein>
    <submittedName>
        <fullName evidence="2">Uncharacterized protein</fullName>
    </submittedName>
</protein>
<name>A0A066XBG3_COLSU</name>
<proteinExistence type="predicted"/>